<comment type="caution">
    <text evidence="1">The sequence shown here is derived from an EMBL/GenBank/DDBJ whole genome shotgun (WGS) entry which is preliminary data.</text>
</comment>
<protein>
    <submittedName>
        <fullName evidence="1">Uncharacterized protein</fullName>
    </submittedName>
</protein>
<keyword evidence="2" id="KW-1185">Reference proteome</keyword>
<accession>A0A7J5Z0R6</accession>
<reference evidence="1 2" key="1">
    <citation type="submission" date="2020-03" db="EMBL/GenBank/DDBJ databases">
        <title>Dissostichus mawsoni Genome sequencing and assembly.</title>
        <authorList>
            <person name="Park H."/>
        </authorList>
    </citation>
    <scope>NUCLEOTIDE SEQUENCE [LARGE SCALE GENOMIC DNA]</scope>
    <source>
        <strain evidence="1">DM0001</strain>
        <tissue evidence="1">Muscle</tissue>
    </source>
</reference>
<sequence>MYLGSLGGSLQDERSDTLLVAVLVHDDERPVQRDGLVQDREGASLLQELVQLQALRQPEGVLLRAHGPLHRKPLISSSVWHLLAMFLNSSGYRVSLCSGATNRSRSCSLRHCSFLSHHWGGERERERLQEGGPASLCDLKRVLDDAEEVVQETKAHLRQETFSV</sequence>
<proteinExistence type="predicted"/>
<feature type="non-terminal residue" evidence="1">
    <location>
        <position position="1"/>
    </location>
</feature>
<dbReference type="AlphaFoldDB" id="A0A7J5Z0R6"/>
<dbReference type="Proteomes" id="UP000518266">
    <property type="component" value="Unassembled WGS sequence"/>
</dbReference>
<evidence type="ECO:0000313" key="2">
    <source>
        <dbReference type="Proteomes" id="UP000518266"/>
    </source>
</evidence>
<evidence type="ECO:0000313" key="1">
    <source>
        <dbReference type="EMBL" id="KAF3854649.1"/>
    </source>
</evidence>
<organism evidence="1 2">
    <name type="scientific">Dissostichus mawsoni</name>
    <name type="common">Antarctic cod</name>
    <dbReference type="NCBI Taxonomy" id="36200"/>
    <lineage>
        <taxon>Eukaryota</taxon>
        <taxon>Metazoa</taxon>
        <taxon>Chordata</taxon>
        <taxon>Craniata</taxon>
        <taxon>Vertebrata</taxon>
        <taxon>Euteleostomi</taxon>
        <taxon>Actinopterygii</taxon>
        <taxon>Neopterygii</taxon>
        <taxon>Teleostei</taxon>
        <taxon>Neoteleostei</taxon>
        <taxon>Acanthomorphata</taxon>
        <taxon>Eupercaria</taxon>
        <taxon>Perciformes</taxon>
        <taxon>Notothenioidei</taxon>
        <taxon>Nototheniidae</taxon>
        <taxon>Dissostichus</taxon>
    </lineage>
</organism>
<name>A0A7J5Z0R6_DISMA</name>
<dbReference type="EMBL" id="JAAKFY010000007">
    <property type="protein sequence ID" value="KAF3854649.1"/>
    <property type="molecule type" value="Genomic_DNA"/>
</dbReference>
<gene>
    <name evidence="1" type="ORF">F7725_022704</name>
</gene>